<accession>A0A0F9R1T5</accession>
<dbReference type="AlphaFoldDB" id="A0A0F9R1T5"/>
<proteinExistence type="predicted"/>
<sequence>MSEEIIKAIVYTILDERIGPQPIIWDPLDLLEGIRMSVSIKTLQCF</sequence>
<comment type="caution">
    <text evidence="1">The sequence shown here is derived from an EMBL/GenBank/DDBJ whole genome shotgun (WGS) entry which is preliminary data.</text>
</comment>
<reference evidence="1" key="1">
    <citation type="journal article" date="2015" name="Nature">
        <title>Complex archaea that bridge the gap between prokaryotes and eukaryotes.</title>
        <authorList>
            <person name="Spang A."/>
            <person name="Saw J.H."/>
            <person name="Jorgensen S.L."/>
            <person name="Zaremba-Niedzwiedzka K."/>
            <person name="Martijn J."/>
            <person name="Lind A.E."/>
            <person name="van Eijk R."/>
            <person name="Schleper C."/>
            <person name="Guy L."/>
            <person name="Ettema T.J."/>
        </authorList>
    </citation>
    <scope>NUCLEOTIDE SEQUENCE</scope>
</reference>
<feature type="non-terminal residue" evidence="1">
    <location>
        <position position="46"/>
    </location>
</feature>
<gene>
    <name evidence="1" type="ORF">LCGC14_1026600</name>
</gene>
<name>A0A0F9R1T5_9ZZZZ</name>
<organism evidence="1">
    <name type="scientific">marine sediment metagenome</name>
    <dbReference type="NCBI Taxonomy" id="412755"/>
    <lineage>
        <taxon>unclassified sequences</taxon>
        <taxon>metagenomes</taxon>
        <taxon>ecological metagenomes</taxon>
    </lineage>
</organism>
<evidence type="ECO:0000313" key="1">
    <source>
        <dbReference type="EMBL" id="KKN11438.1"/>
    </source>
</evidence>
<dbReference type="EMBL" id="LAZR01004137">
    <property type="protein sequence ID" value="KKN11438.1"/>
    <property type="molecule type" value="Genomic_DNA"/>
</dbReference>
<protein>
    <submittedName>
        <fullName evidence="1">Uncharacterized protein</fullName>
    </submittedName>
</protein>